<dbReference type="PANTHER" id="PTHR46797">
    <property type="entry name" value="HTH-TYPE TRANSCRIPTIONAL REGULATOR"/>
    <property type="match status" value="1"/>
</dbReference>
<protein>
    <submittedName>
        <fullName evidence="3">Helix-turn-helix transcriptional regulator</fullName>
    </submittedName>
</protein>
<keyword evidence="4" id="KW-1185">Reference proteome</keyword>
<dbReference type="AlphaFoldDB" id="A0A8J6J459"/>
<dbReference type="GO" id="GO:0003700">
    <property type="term" value="F:DNA-binding transcription factor activity"/>
    <property type="evidence" value="ECO:0007669"/>
    <property type="project" value="TreeGrafter"/>
</dbReference>
<gene>
    <name evidence="3" type="ORF">H8S55_05935</name>
</gene>
<dbReference type="CDD" id="cd00093">
    <property type="entry name" value="HTH_XRE"/>
    <property type="match status" value="1"/>
</dbReference>
<evidence type="ECO:0000313" key="3">
    <source>
        <dbReference type="EMBL" id="MBC5716861.1"/>
    </source>
</evidence>
<name>A0A8J6J459_9FIRM</name>
<dbReference type="SUPFAM" id="SSF47413">
    <property type="entry name" value="lambda repressor-like DNA-binding domains"/>
    <property type="match status" value="1"/>
</dbReference>
<dbReference type="SMART" id="SM00530">
    <property type="entry name" value="HTH_XRE"/>
    <property type="match status" value="1"/>
</dbReference>
<dbReference type="Pfam" id="PF01381">
    <property type="entry name" value="HTH_3"/>
    <property type="match status" value="1"/>
</dbReference>
<keyword evidence="1" id="KW-0238">DNA-binding</keyword>
<sequence>MKTTGEKIRESRTHLGLTQTELADKIGVTLRTITKYEKQGVMPRGVNLQRLAEVLGVSTAYLSNDEIVDPNYGLEEAPYIESARAAYGRKGATDVEQLLTQTRALFAGGDVPEQDKELFFQAVTEAYFANKQRASEKFTRKDYKK</sequence>
<accession>A0A8J6J459</accession>
<dbReference type="EMBL" id="JACOPN010000003">
    <property type="protein sequence ID" value="MBC5716861.1"/>
    <property type="molecule type" value="Genomic_DNA"/>
</dbReference>
<proteinExistence type="predicted"/>
<dbReference type="Gene3D" id="1.10.260.40">
    <property type="entry name" value="lambda repressor-like DNA-binding domains"/>
    <property type="match status" value="1"/>
</dbReference>
<feature type="domain" description="HTH cro/C1-type" evidence="2">
    <location>
        <begin position="8"/>
        <end position="62"/>
    </location>
</feature>
<dbReference type="PROSITE" id="PS50943">
    <property type="entry name" value="HTH_CROC1"/>
    <property type="match status" value="1"/>
</dbReference>
<comment type="caution">
    <text evidence="3">The sequence shown here is derived from an EMBL/GenBank/DDBJ whole genome shotgun (WGS) entry which is preliminary data.</text>
</comment>
<dbReference type="GO" id="GO:0005829">
    <property type="term" value="C:cytosol"/>
    <property type="evidence" value="ECO:0007669"/>
    <property type="project" value="TreeGrafter"/>
</dbReference>
<dbReference type="GO" id="GO:0003677">
    <property type="term" value="F:DNA binding"/>
    <property type="evidence" value="ECO:0007669"/>
    <property type="project" value="UniProtKB-KW"/>
</dbReference>
<evidence type="ECO:0000259" key="2">
    <source>
        <dbReference type="PROSITE" id="PS50943"/>
    </source>
</evidence>
<dbReference type="Proteomes" id="UP000602260">
    <property type="component" value="Unassembled WGS sequence"/>
</dbReference>
<dbReference type="InterPro" id="IPR010982">
    <property type="entry name" value="Lambda_DNA-bd_dom_sf"/>
</dbReference>
<dbReference type="InterPro" id="IPR001387">
    <property type="entry name" value="Cro/C1-type_HTH"/>
</dbReference>
<evidence type="ECO:0000313" key="4">
    <source>
        <dbReference type="Proteomes" id="UP000602260"/>
    </source>
</evidence>
<dbReference type="RefSeq" id="WP_118624399.1">
    <property type="nucleotide sequence ID" value="NZ_JACOPN010000003.1"/>
</dbReference>
<dbReference type="PANTHER" id="PTHR46797:SF1">
    <property type="entry name" value="METHYLPHOSPHONATE SYNTHASE"/>
    <property type="match status" value="1"/>
</dbReference>
<evidence type="ECO:0000256" key="1">
    <source>
        <dbReference type="ARBA" id="ARBA00023125"/>
    </source>
</evidence>
<reference evidence="3" key="1">
    <citation type="submission" date="2020-08" db="EMBL/GenBank/DDBJ databases">
        <title>Genome public.</title>
        <authorList>
            <person name="Liu C."/>
            <person name="Sun Q."/>
        </authorList>
    </citation>
    <scope>NUCLEOTIDE SEQUENCE</scope>
    <source>
        <strain evidence="3">BX5</strain>
    </source>
</reference>
<dbReference type="InterPro" id="IPR050807">
    <property type="entry name" value="TransReg_Diox_bact_type"/>
</dbReference>
<organism evidence="3 4">
    <name type="scientific">Flintibacter faecis</name>
    <dbReference type="NCBI Taxonomy" id="2763047"/>
    <lineage>
        <taxon>Bacteria</taxon>
        <taxon>Bacillati</taxon>
        <taxon>Bacillota</taxon>
        <taxon>Clostridia</taxon>
        <taxon>Eubacteriales</taxon>
        <taxon>Flintibacter</taxon>
    </lineage>
</organism>